<feature type="region of interest" description="Disordered" evidence="1">
    <location>
        <begin position="26"/>
        <end position="48"/>
    </location>
</feature>
<keyword evidence="3" id="KW-1185">Reference proteome</keyword>
<dbReference type="EMBL" id="CAKMRJ010000770">
    <property type="protein sequence ID" value="CAH1420042.1"/>
    <property type="molecule type" value="Genomic_DNA"/>
</dbReference>
<dbReference type="Proteomes" id="UP001157418">
    <property type="component" value="Unassembled WGS sequence"/>
</dbReference>
<dbReference type="AlphaFoldDB" id="A0AAU9M062"/>
<proteinExistence type="predicted"/>
<gene>
    <name evidence="2" type="ORF">LVIROSA_LOCUS7536</name>
</gene>
<evidence type="ECO:0000313" key="3">
    <source>
        <dbReference type="Proteomes" id="UP001157418"/>
    </source>
</evidence>
<comment type="caution">
    <text evidence="2">The sequence shown here is derived from an EMBL/GenBank/DDBJ whole genome shotgun (WGS) entry which is preliminary data.</text>
</comment>
<organism evidence="2 3">
    <name type="scientific">Lactuca virosa</name>
    <dbReference type="NCBI Taxonomy" id="75947"/>
    <lineage>
        <taxon>Eukaryota</taxon>
        <taxon>Viridiplantae</taxon>
        <taxon>Streptophyta</taxon>
        <taxon>Embryophyta</taxon>
        <taxon>Tracheophyta</taxon>
        <taxon>Spermatophyta</taxon>
        <taxon>Magnoliopsida</taxon>
        <taxon>eudicotyledons</taxon>
        <taxon>Gunneridae</taxon>
        <taxon>Pentapetalae</taxon>
        <taxon>asterids</taxon>
        <taxon>campanulids</taxon>
        <taxon>Asterales</taxon>
        <taxon>Asteraceae</taxon>
        <taxon>Cichorioideae</taxon>
        <taxon>Cichorieae</taxon>
        <taxon>Lactucinae</taxon>
        <taxon>Lactuca</taxon>
    </lineage>
</organism>
<sequence length="113" mass="12494">MILLFNKIVNGLTQSEFGAITSYSEVPSPNPLSDPSISTRNLLPPPDPKQNNRSGCFLFLILECPPRISHFILIFCEIIPRVDLNKAFPPATGQSLDFSSAMRRINCLMDVSG</sequence>
<accession>A0AAU9M062</accession>
<evidence type="ECO:0000313" key="2">
    <source>
        <dbReference type="EMBL" id="CAH1420042.1"/>
    </source>
</evidence>
<protein>
    <submittedName>
        <fullName evidence="2">Uncharacterized protein</fullName>
    </submittedName>
</protein>
<feature type="compositionally biased region" description="Polar residues" evidence="1">
    <location>
        <begin position="26"/>
        <end position="41"/>
    </location>
</feature>
<name>A0AAU9M062_9ASTR</name>
<evidence type="ECO:0000256" key="1">
    <source>
        <dbReference type="SAM" id="MobiDB-lite"/>
    </source>
</evidence>
<reference evidence="2 3" key="1">
    <citation type="submission" date="2022-01" db="EMBL/GenBank/DDBJ databases">
        <authorList>
            <person name="Xiong W."/>
            <person name="Schranz E."/>
        </authorList>
    </citation>
    <scope>NUCLEOTIDE SEQUENCE [LARGE SCALE GENOMIC DNA]</scope>
</reference>